<organism evidence="3 4">
    <name type="scientific">candidate division TA06 bacterium</name>
    <dbReference type="NCBI Taxonomy" id="2250710"/>
    <lineage>
        <taxon>Bacteria</taxon>
        <taxon>Bacteria division TA06</taxon>
    </lineage>
</organism>
<dbReference type="GO" id="GO:0009244">
    <property type="term" value="P:lipopolysaccharide core region biosynthetic process"/>
    <property type="evidence" value="ECO:0007669"/>
    <property type="project" value="TreeGrafter"/>
</dbReference>
<name>A0A523UMA8_UNCT6</name>
<evidence type="ECO:0000256" key="2">
    <source>
        <dbReference type="ARBA" id="ARBA00022679"/>
    </source>
</evidence>
<evidence type="ECO:0000313" key="4">
    <source>
        <dbReference type="Proteomes" id="UP000315525"/>
    </source>
</evidence>
<gene>
    <name evidence="3" type="ORF">E3J62_12680</name>
</gene>
<evidence type="ECO:0000256" key="1">
    <source>
        <dbReference type="ARBA" id="ARBA00022676"/>
    </source>
</evidence>
<dbReference type="CDD" id="cd03789">
    <property type="entry name" value="GT9_LPS_heptosyltransferase"/>
    <property type="match status" value="1"/>
</dbReference>
<keyword evidence="1" id="KW-0328">Glycosyltransferase</keyword>
<dbReference type="Pfam" id="PF01075">
    <property type="entry name" value="Glyco_transf_9"/>
    <property type="match status" value="1"/>
</dbReference>
<dbReference type="GO" id="GO:0008713">
    <property type="term" value="F:ADP-heptose-lipopolysaccharide heptosyltransferase activity"/>
    <property type="evidence" value="ECO:0007669"/>
    <property type="project" value="TreeGrafter"/>
</dbReference>
<proteinExistence type="predicted"/>
<dbReference type="Proteomes" id="UP000315525">
    <property type="component" value="Unassembled WGS sequence"/>
</dbReference>
<dbReference type="EMBL" id="SOJN01000150">
    <property type="protein sequence ID" value="TET43664.1"/>
    <property type="molecule type" value="Genomic_DNA"/>
</dbReference>
<dbReference type="AlphaFoldDB" id="A0A523UMA8"/>
<comment type="caution">
    <text evidence="3">The sequence shown here is derived from an EMBL/GenBank/DDBJ whole genome shotgun (WGS) entry which is preliminary data.</text>
</comment>
<dbReference type="PANTHER" id="PTHR30160:SF1">
    <property type="entry name" value="LIPOPOLYSACCHARIDE 1,2-N-ACETYLGLUCOSAMINETRANSFERASE-RELATED"/>
    <property type="match status" value="1"/>
</dbReference>
<dbReference type="GO" id="GO:0005829">
    <property type="term" value="C:cytosol"/>
    <property type="evidence" value="ECO:0007669"/>
    <property type="project" value="TreeGrafter"/>
</dbReference>
<reference evidence="3 4" key="1">
    <citation type="submission" date="2019-03" db="EMBL/GenBank/DDBJ databases">
        <title>Metabolic potential of uncultured bacteria and archaea associated with petroleum seepage in deep-sea sediments.</title>
        <authorList>
            <person name="Dong X."/>
            <person name="Hubert C."/>
        </authorList>
    </citation>
    <scope>NUCLEOTIDE SEQUENCE [LARGE SCALE GENOMIC DNA]</scope>
    <source>
        <strain evidence="3">E44_bin18</strain>
    </source>
</reference>
<protein>
    <submittedName>
        <fullName evidence="3">Glycosyltransferase family 9 protein</fullName>
    </submittedName>
</protein>
<dbReference type="PANTHER" id="PTHR30160">
    <property type="entry name" value="TETRAACYLDISACCHARIDE 4'-KINASE-RELATED"/>
    <property type="match status" value="1"/>
</dbReference>
<evidence type="ECO:0000313" key="3">
    <source>
        <dbReference type="EMBL" id="TET43664.1"/>
    </source>
</evidence>
<sequence length="336" mass="36543">MKIGIIRLSSLGDVVLATAVLKVLRQTYPRSEIVFIVRSQYAGVLKNNSYLSRVIEWKEGESFKALAFGLRKEDFDVLIDLHSNARSRSLTVLSGAKRVITYKKNHVSRRLALLRKSKPPGLHVVDRYLDAVKLMGVDTSGAAPAMRPDVDDIVWADGFLLENDYSGGLVVGIAPGARRKTKMWPAQKFAEIANELISSKNLSVVMVGDEADAEVGNKVLEGSAQVINAIGQTDIGRLSALLSRCDAVVSNDSAPAHIAAAVRTRAAIIFGPTIEEFGFAPYGGGGIAISRDLYCRPCSLHGTVRCPEGHFRCMEEIGSEEVFEAVEKILEEAPNF</sequence>
<keyword evidence="2 3" id="KW-0808">Transferase</keyword>
<dbReference type="InterPro" id="IPR051199">
    <property type="entry name" value="LPS_LOS_Heptosyltrfase"/>
</dbReference>
<dbReference type="InterPro" id="IPR002201">
    <property type="entry name" value="Glyco_trans_9"/>
</dbReference>
<accession>A0A523UMA8</accession>
<dbReference type="SUPFAM" id="SSF53756">
    <property type="entry name" value="UDP-Glycosyltransferase/glycogen phosphorylase"/>
    <property type="match status" value="1"/>
</dbReference>
<dbReference type="Gene3D" id="3.40.50.2000">
    <property type="entry name" value="Glycogen Phosphorylase B"/>
    <property type="match status" value="2"/>
</dbReference>